<dbReference type="Gene3D" id="3.20.20.140">
    <property type="entry name" value="Metal-dependent hydrolases"/>
    <property type="match status" value="1"/>
</dbReference>
<dbReference type="AlphaFoldDB" id="A0A9Y1BM17"/>
<dbReference type="Pfam" id="PF01979">
    <property type="entry name" value="Amidohydro_1"/>
    <property type="match status" value="1"/>
</dbReference>
<dbReference type="SUPFAM" id="SSF51338">
    <property type="entry name" value="Composite domain of metallo-dependent hydrolases"/>
    <property type="match status" value="2"/>
</dbReference>
<dbReference type="PANTHER" id="PTHR11647">
    <property type="entry name" value="HYDRANTOINASE/DIHYDROPYRIMIDINASE FAMILY MEMBER"/>
    <property type="match status" value="1"/>
</dbReference>
<feature type="domain" description="Amidohydrolase-related" evidence="3">
    <location>
        <begin position="51"/>
        <end position="418"/>
    </location>
</feature>
<proteinExistence type="inferred from homology"/>
<evidence type="ECO:0000256" key="1">
    <source>
        <dbReference type="ARBA" id="ARBA00001947"/>
    </source>
</evidence>
<dbReference type="InterPro" id="IPR011059">
    <property type="entry name" value="Metal-dep_hydrolase_composite"/>
</dbReference>
<comment type="cofactor">
    <cofactor evidence="1">
        <name>Zn(2+)</name>
        <dbReference type="ChEBI" id="CHEBI:29105"/>
    </cofactor>
</comment>
<reference evidence="4" key="1">
    <citation type="journal article" date="2022" name="Nat. Microbiol.">
        <title>Unique mobile elements and scalable gene flow at the prokaryote-eukaryote boundary revealed by circularized Asgard archaea genomes.</title>
        <authorList>
            <person name="Wu F."/>
            <person name="Speth D.R."/>
            <person name="Philosof A."/>
            <person name="Cremiere A."/>
            <person name="Narayanan A."/>
            <person name="Barco R.A."/>
            <person name="Connon S.A."/>
            <person name="Amend J.P."/>
            <person name="Antoshechkin I.A."/>
            <person name="Orphan V.J."/>
        </authorList>
    </citation>
    <scope>NUCLEOTIDE SEQUENCE</scope>
    <source>
        <strain evidence="4">PM71</strain>
    </source>
</reference>
<dbReference type="InterPro" id="IPR006680">
    <property type="entry name" value="Amidohydro-rel"/>
</dbReference>
<comment type="similarity">
    <text evidence="2">Belongs to the metallo-dependent hydrolases superfamily. Hydantoinase/dihydropyrimidinase family.</text>
</comment>
<dbReference type="InterPro" id="IPR032466">
    <property type="entry name" value="Metal_Hydrolase"/>
</dbReference>
<evidence type="ECO:0000313" key="4">
    <source>
        <dbReference type="EMBL" id="UJG40729.1"/>
    </source>
</evidence>
<dbReference type="FunFam" id="3.20.20.140:FF:000174">
    <property type="entry name" value="Dihydropyrimidinase-related protein 2"/>
    <property type="match status" value="1"/>
</dbReference>
<accession>A0A9Y1BM17</accession>
<sequence length="443" mass="50639">MYSLGLINGLVYRNGSLTHENIYIDGEKIKKITSNKEKHDCSEEINCEGKIILPGFIDPHVHLNLNLGEFISADDYESGSIAAAFGGVTTFIDFLEPISFVSEFKEKFDQKLEESKLSHIDFSFHTTVGNYKDKVDELVKISLKHGIPSIKLFTTYSESDRKISDEKLKELLQLSKVENLLILIHAENDNIILNSKKYEILSQYESSRPVEAELKEVEKLSTIVKETEGRAYIVHLTTGTALEFMKEDCNDLLGKNLFLESCPQYFWLTREVYKRDDGRLFLLAPPLRSKEEQGRLRKNIDLIHTIGTDHCPFTKEEKYRYSEVSKVPKGIGGIEYSFSLMYNLFGTSIIDKFTINPAKIHGLYPQKGVVQEDSDADLVIFDPNRELTIDAGHSKSDYSPYEGIKVKGIVESTIQRGQFLVKERKFVGKDVKGNYLKRKHYNF</sequence>
<dbReference type="EMBL" id="CP084166">
    <property type="protein sequence ID" value="UJG40729.1"/>
    <property type="molecule type" value="Genomic_DNA"/>
</dbReference>
<dbReference type="GO" id="GO:0016812">
    <property type="term" value="F:hydrolase activity, acting on carbon-nitrogen (but not peptide) bonds, in cyclic amides"/>
    <property type="evidence" value="ECO:0007669"/>
    <property type="project" value="TreeGrafter"/>
</dbReference>
<dbReference type="InterPro" id="IPR050378">
    <property type="entry name" value="Metallo-dep_Hydrolases_sf"/>
</dbReference>
<evidence type="ECO:0000259" key="3">
    <source>
        <dbReference type="Pfam" id="PF01979"/>
    </source>
</evidence>
<dbReference type="SUPFAM" id="SSF51556">
    <property type="entry name" value="Metallo-dependent hydrolases"/>
    <property type="match status" value="1"/>
</dbReference>
<dbReference type="GO" id="GO:0005829">
    <property type="term" value="C:cytosol"/>
    <property type="evidence" value="ECO:0007669"/>
    <property type="project" value="TreeGrafter"/>
</dbReference>
<gene>
    <name evidence="4" type="ORF">K9W45_12950</name>
</gene>
<dbReference type="Proteomes" id="UP001201020">
    <property type="component" value="Chromosome"/>
</dbReference>
<dbReference type="Gene3D" id="2.30.40.10">
    <property type="entry name" value="Urease, subunit C, domain 1"/>
    <property type="match status" value="1"/>
</dbReference>
<evidence type="ECO:0000256" key="2">
    <source>
        <dbReference type="ARBA" id="ARBA00008829"/>
    </source>
</evidence>
<protein>
    <submittedName>
        <fullName evidence="4">Amidohydrolase family protein</fullName>
    </submittedName>
</protein>
<organism evidence="4">
    <name type="scientific">Candidatus Heimdallarchaeum aukensis</name>
    <dbReference type="NCBI Taxonomy" id="2876573"/>
    <lineage>
        <taxon>Archaea</taxon>
        <taxon>Promethearchaeati</taxon>
        <taxon>Candidatus Heimdallarchaeota</taxon>
        <taxon>Candidatus Heimdallarchaeia (ex Rinke et al. 2021) (nom. nud.)</taxon>
        <taxon>Candidatus Heimdallarchaeales</taxon>
        <taxon>Candidatus Heimdallarchaeaceae</taxon>
        <taxon>Candidatus Heimdallarchaeum</taxon>
    </lineage>
</organism>
<dbReference type="PANTHER" id="PTHR11647:SF1">
    <property type="entry name" value="COLLAPSIN RESPONSE MEDIATOR PROTEIN"/>
    <property type="match status" value="1"/>
</dbReference>
<name>A0A9Y1BM17_9ARCH</name>